<protein>
    <recommendedName>
        <fullName evidence="3">HAD family hydrolase</fullName>
    </recommendedName>
</protein>
<accession>A0A1Y3UB06</accession>
<dbReference type="NCBIfam" id="TIGR00099">
    <property type="entry name" value="Cof-subfamily"/>
    <property type="match status" value="1"/>
</dbReference>
<reference evidence="2" key="1">
    <citation type="submission" date="2017-04" db="EMBL/GenBank/DDBJ databases">
        <title>Function of individual gut microbiota members based on whole genome sequencing of pure cultures obtained from chicken caecum.</title>
        <authorList>
            <person name="Medvecky M."/>
            <person name="Cejkova D."/>
            <person name="Polansky O."/>
            <person name="Karasova D."/>
            <person name="Kubasova T."/>
            <person name="Cizek A."/>
            <person name="Rychlik I."/>
        </authorList>
    </citation>
    <scope>NUCLEOTIDE SEQUENCE [LARGE SCALE GENOMIC DNA]</scope>
    <source>
        <strain evidence="2">An75</strain>
    </source>
</reference>
<dbReference type="PROSITE" id="PS01229">
    <property type="entry name" value="COF_2"/>
    <property type="match status" value="1"/>
</dbReference>
<dbReference type="NCBIfam" id="TIGR01484">
    <property type="entry name" value="HAD-SF-IIB"/>
    <property type="match status" value="1"/>
</dbReference>
<evidence type="ECO:0000313" key="2">
    <source>
        <dbReference type="Proteomes" id="UP000195455"/>
    </source>
</evidence>
<gene>
    <name evidence="1" type="ORF">B5G26_06870</name>
</gene>
<dbReference type="SFLD" id="SFLDS00003">
    <property type="entry name" value="Haloacid_Dehalogenase"/>
    <property type="match status" value="1"/>
</dbReference>
<dbReference type="PROSITE" id="PS01228">
    <property type="entry name" value="COF_1"/>
    <property type="match status" value="1"/>
</dbReference>
<evidence type="ECO:0008006" key="3">
    <source>
        <dbReference type="Google" id="ProtNLM"/>
    </source>
</evidence>
<dbReference type="Pfam" id="PF08282">
    <property type="entry name" value="Hydrolase_3"/>
    <property type="match status" value="1"/>
</dbReference>
<organism evidence="1 2">
    <name type="scientific">Anaerotignum lactatifermentans</name>
    <dbReference type="NCBI Taxonomy" id="160404"/>
    <lineage>
        <taxon>Bacteria</taxon>
        <taxon>Bacillati</taxon>
        <taxon>Bacillota</taxon>
        <taxon>Clostridia</taxon>
        <taxon>Lachnospirales</taxon>
        <taxon>Anaerotignaceae</taxon>
        <taxon>Anaerotignum</taxon>
    </lineage>
</organism>
<dbReference type="GO" id="GO:0005829">
    <property type="term" value="C:cytosol"/>
    <property type="evidence" value="ECO:0007669"/>
    <property type="project" value="TreeGrafter"/>
</dbReference>
<dbReference type="InterPro" id="IPR000150">
    <property type="entry name" value="Cof"/>
</dbReference>
<dbReference type="Gene3D" id="3.40.50.1000">
    <property type="entry name" value="HAD superfamily/HAD-like"/>
    <property type="match status" value="1"/>
</dbReference>
<proteinExistence type="predicted"/>
<dbReference type="PANTHER" id="PTHR10000:SF8">
    <property type="entry name" value="HAD SUPERFAMILY HYDROLASE-LIKE, TYPE 3"/>
    <property type="match status" value="1"/>
</dbReference>
<evidence type="ECO:0000313" key="1">
    <source>
        <dbReference type="EMBL" id="OUN43559.1"/>
    </source>
</evidence>
<dbReference type="InterPro" id="IPR023214">
    <property type="entry name" value="HAD_sf"/>
</dbReference>
<dbReference type="PANTHER" id="PTHR10000">
    <property type="entry name" value="PHOSPHOSERINE PHOSPHATASE"/>
    <property type="match status" value="1"/>
</dbReference>
<name>A0A1Y3UB06_9FIRM</name>
<dbReference type="EMBL" id="NFHM01000008">
    <property type="protein sequence ID" value="OUN43559.1"/>
    <property type="molecule type" value="Genomic_DNA"/>
</dbReference>
<dbReference type="SFLD" id="SFLDG01140">
    <property type="entry name" value="C2.B:_Phosphomannomutase_and_P"/>
    <property type="match status" value="1"/>
</dbReference>
<sequence>MGIPQGIPHLAFGERSRCCHGNSAPVFPHQRYYHKEAGSMIKLIVSDMDGTLLNDEKQIDKRIYDLLPKMREEGIRFVVASGRQYPSLARDFQEHLPEITVIAENGALVMQNEKELYFKGMNEKQIAHSLDIIETLPETEGLVCAKYCCYTTSQEVHDLLASPKFHYDCELVDDLYKMTDGVTKVSLMVYGNNTTQSCYDAMYPQLPEEMTLVISGDACLDTGIKGVTKGSALAALQEMWGISPEETLVFGDQFNDVEMFDQAYYSYAMENAMDGVKERARFVAGNNNNGAVVDTICRLTGLTIEGEL</sequence>
<dbReference type="Proteomes" id="UP000195455">
    <property type="component" value="Unassembled WGS sequence"/>
</dbReference>
<comment type="caution">
    <text evidence="1">The sequence shown here is derived from an EMBL/GenBank/DDBJ whole genome shotgun (WGS) entry which is preliminary data.</text>
</comment>
<dbReference type="CDD" id="cd07518">
    <property type="entry name" value="HAD_YbiV-Like"/>
    <property type="match status" value="1"/>
</dbReference>
<dbReference type="AlphaFoldDB" id="A0A1Y3UB06"/>
<dbReference type="SUPFAM" id="SSF56784">
    <property type="entry name" value="HAD-like"/>
    <property type="match status" value="1"/>
</dbReference>
<dbReference type="Gene3D" id="3.30.1240.10">
    <property type="match status" value="1"/>
</dbReference>
<dbReference type="InterPro" id="IPR036412">
    <property type="entry name" value="HAD-like_sf"/>
</dbReference>
<dbReference type="GO" id="GO:0016791">
    <property type="term" value="F:phosphatase activity"/>
    <property type="evidence" value="ECO:0007669"/>
    <property type="project" value="UniProtKB-ARBA"/>
</dbReference>
<dbReference type="GO" id="GO:0000287">
    <property type="term" value="F:magnesium ion binding"/>
    <property type="evidence" value="ECO:0007669"/>
    <property type="project" value="TreeGrafter"/>
</dbReference>
<dbReference type="InterPro" id="IPR006379">
    <property type="entry name" value="HAD-SF_hydro_IIB"/>
</dbReference>